<dbReference type="Pfam" id="PF10727">
    <property type="entry name" value="Rossmann-like"/>
    <property type="match status" value="1"/>
</dbReference>
<dbReference type="PANTHER" id="PTHR40459:SF1">
    <property type="entry name" value="CONSERVED HYPOTHETICAL ALANINE AND LEUCINE RICH PROTEIN"/>
    <property type="match status" value="1"/>
</dbReference>
<organism evidence="3 4">
    <name type="scientific">Lujinxingia litoralis</name>
    <dbReference type="NCBI Taxonomy" id="2211119"/>
    <lineage>
        <taxon>Bacteria</taxon>
        <taxon>Deltaproteobacteria</taxon>
        <taxon>Bradymonadales</taxon>
        <taxon>Lujinxingiaceae</taxon>
        <taxon>Lujinxingia</taxon>
    </lineage>
</organism>
<evidence type="ECO:0000259" key="2">
    <source>
        <dbReference type="Pfam" id="PF10728"/>
    </source>
</evidence>
<evidence type="ECO:0008006" key="5">
    <source>
        <dbReference type="Google" id="ProtNLM"/>
    </source>
</evidence>
<dbReference type="InterPro" id="IPR019665">
    <property type="entry name" value="OxRdtase/DH_put_Rossmann_dom"/>
</dbReference>
<evidence type="ECO:0000313" key="4">
    <source>
        <dbReference type="Proteomes" id="UP000249169"/>
    </source>
</evidence>
<sequence>MSTSSTHALPWIIVGYGRVGQALDLLANQLGATVVATWNRTEDAARAAPGGPGQRTFGALPQPLTPHLQRPALVWITVVDDAIARITRTLAEHIAPGSILVHTSGSLASTELRPAPRGCSVASLHPLQAITEPVRAVQRFHRTFWSVEGDDLAVEHLQTLLGPVGIAPQRIAPDTKPYYHAAAVTAANLLVSLIDASIDIATRADIDPDIARTALVELAGSSLDNLSRNPPADALSGPVARGDEHTISQHREALQRLSDAPDLLQIYDLLTARARRLMQSTADTIPPDESAS</sequence>
<dbReference type="Gene3D" id="3.40.50.720">
    <property type="entry name" value="NAD(P)-binding Rossmann-like Domain"/>
    <property type="match status" value="1"/>
</dbReference>
<dbReference type="InterPro" id="IPR008927">
    <property type="entry name" value="6-PGluconate_DH-like_C_sf"/>
</dbReference>
<dbReference type="InterPro" id="IPR018931">
    <property type="entry name" value="DUF2520"/>
</dbReference>
<dbReference type="Proteomes" id="UP000249169">
    <property type="component" value="Unassembled WGS sequence"/>
</dbReference>
<evidence type="ECO:0000259" key="1">
    <source>
        <dbReference type="Pfam" id="PF10727"/>
    </source>
</evidence>
<proteinExistence type="predicted"/>
<dbReference type="SUPFAM" id="SSF51735">
    <property type="entry name" value="NAD(P)-binding Rossmann-fold domains"/>
    <property type="match status" value="1"/>
</dbReference>
<accession>A0A328CCR6</accession>
<dbReference type="PANTHER" id="PTHR40459">
    <property type="entry name" value="CONSERVED HYPOTHETICAL ALANINE AND LEUCINE RICH PROTEIN"/>
    <property type="match status" value="1"/>
</dbReference>
<dbReference type="Gene3D" id="1.10.1040.20">
    <property type="entry name" value="ProC-like, C-terminal domain"/>
    <property type="match status" value="1"/>
</dbReference>
<dbReference type="InterPro" id="IPR037108">
    <property type="entry name" value="TM1727-like_C_sf"/>
</dbReference>
<dbReference type="RefSeq" id="WP_111728652.1">
    <property type="nucleotide sequence ID" value="NZ_QHKO01000001.1"/>
</dbReference>
<dbReference type="InterPro" id="IPR036291">
    <property type="entry name" value="NAD(P)-bd_dom_sf"/>
</dbReference>
<feature type="domain" description="Putative oxidoreductase/dehydrogenase Rossmann-like" evidence="1">
    <location>
        <begin position="13"/>
        <end position="126"/>
    </location>
</feature>
<keyword evidence="4" id="KW-1185">Reference proteome</keyword>
<feature type="domain" description="DUF2520" evidence="2">
    <location>
        <begin position="144"/>
        <end position="273"/>
    </location>
</feature>
<evidence type="ECO:0000313" key="3">
    <source>
        <dbReference type="EMBL" id="RAL25480.1"/>
    </source>
</evidence>
<dbReference type="OrthoDB" id="8650434at2"/>
<reference evidence="3 4" key="1">
    <citation type="submission" date="2018-05" db="EMBL/GenBank/DDBJ databases">
        <title>Lujinxingia marina gen. nov. sp. nov., a new facultative anaerobic member of the class Deltaproteobacteria, and proposal of Lujinxingaceae fam. nov.</title>
        <authorList>
            <person name="Li C.-M."/>
        </authorList>
    </citation>
    <scope>NUCLEOTIDE SEQUENCE [LARGE SCALE GENOMIC DNA]</scope>
    <source>
        <strain evidence="3 4">B210</strain>
    </source>
</reference>
<dbReference type="EMBL" id="QHKO01000001">
    <property type="protein sequence ID" value="RAL25480.1"/>
    <property type="molecule type" value="Genomic_DNA"/>
</dbReference>
<dbReference type="AlphaFoldDB" id="A0A328CCR6"/>
<name>A0A328CCR6_9DELT</name>
<dbReference type="Pfam" id="PF10728">
    <property type="entry name" value="DUF2520"/>
    <property type="match status" value="1"/>
</dbReference>
<comment type="caution">
    <text evidence="3">The sequence shown here is derived from an EMBL/GenBank/DDBJ whole genome shotgun (WGS) entry which is preliminary data.</text>
</comment>
<protein>
    <recommendedName>
        <fullName evidence="5">DUF2520 domain-containing protein</fullName>
    </recommendedName>
</protein>
<gene>
    <name evidence="3" type="ORF">DL240_04515</name>
</gene>
<dbReference type="SUPFAM" id="SSF48179">
    <property type="entry name" value="6-phosphogluconate dehydrogenase C-terminal domain-like"/>
    <property type="match status" value="1"/>
</dbReference>